<accession>A0A554V7L9</accession>
<keyword evidence="1" id="KW-0067">ATP-binding</keyword>
<feature type="non-terminal residue" evidence="1">
    <location>
        <position position="232"/>
    </location>
</feature>
<dbReference type="GO" id="GO:0005524">
    <property type="term" value="F:ATP binding"/>
    <property type="evidence" value="ECO:0007669"/>
    <property type="project" value="UniProtKB-KW"/>
</dbReference>
<keyword evidence="1" id="KW-0547">Nucleotide-binding</keyword>
<proteinExistence type="predicted"/>
<protein>
    <submittedName>
        <fullName evidence="1">ATP-binding protein</fullName>
    </submittedName>
</protein>
<evidence type="ECO:0000313" key="1">
    <source>
        <dbReference type="EMBL" id="TSE01348.1"/>
    </source>
</evidence>
<dbReference type="RefSeq" id="WP_143919286.1">
    <property type="nucleotide sequence ID" value="NZ_VLNR01000196.1"/>
</dbReference>
<evidence type="ECO:0000313" key="2">
    <source>
        <dbReference type="Proteomes" id="UP000318833"/>
    </source>
</evidence>
<dbReference type="Proteomes" id="UP000318833">
    <property type="component" value="Unassembled WGS sequence"/>
</dbReference>
<reference evidence="1 2" key="1">
    <citation type="submission" date="2019-07" db="EMBL/GenBank/DDBJ databases">
        <title>The draft genome sequence of Aquimarina algiphila M91.</title>
        <authorList>
            <person name="Meng X."/>
        </authorList>
    </citation>
    <scope>NUCLEOTIDE SEQUENCE [LARGE SCALE GENOMIC DNA]</scope>
    <source>
        <strain evidence="1 2">M91</strain>
    </source>
</reference>
<organism evidence="1 2">
    <name type="scientific">Aquimarina algiphila</name>
    <dbReference type="NCBI Taxonomy" id="2047982"/>
    <lineage>
        <taxon>Bacteria</taxon>
        <taxon>Pseudomonadati</taxon>
        <taxon>Bacteroidota</taxon>
        <taxon>Flavobacteriia</taxon>
        <taxon>Flavobacteriales</taxon>
        <taxon>Flavobacteriaceae</taxon>
        <taxon>Aquimarina</taxon>
    </lineage>
</organism>
<sequence>MTNIQKQEIVTTINTEISRLGSGNKFANKCGVSAATLSQMRNSEWELISDQMWLKVANKSGHTFSTWQIAETTNFRMMQKVLTEAKQECLFVPVSYPAGAGKTAGLQGWIKANEGFNYLLKCRDWAKREFIENLIAEIGLEVPKGYISIDKLGLIVIDFFIERRNFMPSLLLDQANSLKPSALKFLIHLYNELEDEMSVIIVGTENLEKEIKRGVRYNKHGYDEIDSRFGRN</sequence>
<dbReference type="OrthoDB" id="1426482at2"/>
<comment type="caution">
    <text evidence="1">The sequence shown here is derived from an EMBL/GenBank/DDBJ whole genome shotgun (WGS) entry which is preliminary data.</text>
</comment>
<gene>
    <name evidence="1" type="ORF">FOF46_31065</name>
</gene>
<dbReference type="AlphaFoldDB" id="A0A554V7L9"/>
<keyword evidence="2" id="KW-1185">Reference proteome</keyword>
<dbReference type="EMBL" id="VLNR01000196">
    <property type="protein sequence ID" value="TSE01348.1"/>
    <property type="molecule type" value="Genomic_DNA"/>
</dbReference>
<name>A0A554V7L9_9FLAO</name>